<evidence type="ECO:0000313" key="2">
    <source>
        <dbReference type="Proteomes" id="UP000037046"/>
    </source>
</evidence>
<gene>
    <name evidence="1" type="ORF">ROTO_23510</name>
</gene>
<sequence length="197" mass="21556">MVSEGRTAHVMMDRRAIQHPEPRRPIRQQALALRRADRLAEVGLGMQAIVAFAAFGRIERNDVITHLEARHPLADLNDDTGPLMAQNGRENPFRVIARAGELVGMTQPRRLDLHQNLTRLRAVQLNLHDLQRFPGLNGHGSTCAHPTSSLHSGHATPTFGNRDAAICPQEYAGGAPVQTIHTLVGIGFAGQPPHARP</sequence>
<proteinExistence type="predicted"/>
<reference evidence="2" key="1">
    <citation type="submission" date="2015-07" db="EMBL/GenBank/DDBJ databases">
        <title>Draft Genome Sequence of Roseovarius tolerans EL-164, a producer of N-Acylated Alanine Methyl Esters (NAMEs).</title>
        <authorList>
            <person name="Voget S."/>
            <person name="Bruns H."/>
            <person name="Wagner-Doebler I."/>
            <person name="Schulz S."/>
            <person name="Daniel R."/>
        </authorList>
    </citation>
    <scope>NUCLEOTIDE SEQUENCE [LARGE SCALE GENOMIC DNA]</scope>
    <source>
        <strain evidence="2">EL-164</strain>
    </source>
</reference>
<accession>A0A0L6CTQ3</accession>
<dbReference type="AntiFam" id="ANF00088">
    <property type="entry name" value="Shadow ORF (opposite Fdh)"/>
</dbReference>
<organism evidence="1 2">
    <name type="scientific">Roseovarius tolerans</name>
    <dbReference type="NCBI Taxonomy" id="74031"/>
    <lineage>
        <taxon>Bacteria</taxon>
        <taxon>Pseudomonadati</taxon>
        <taxon>Pseudomonadota</taxon>
        <taxon>Alphaproteobacteria</taxon>
        <taxon>Rhodobacterales</taxon>
        <taxon>Roseobacteraceae</taxon>
        <taxon>Roseovarius</taxon>
    </lineage>
</organism>
<comment type="caution">
    <text evidence="1">The sequence shown here is derived from an EMBL/GenBank/DDBJ whole genome shotgun (WGS) entry which is preliminary data.</text>
</comment>
<dbReference type="AlphaFoldDB" id="A0A0L6CTQ3"/>
<evidence type="ECO:0000313" key="1">
    <source>
        <dbReference type="EMBL" id="KNX41050.1"/>
    </source>
</evidence>
<protein>
    <submittedName>
        <fullName evidence="1">Uncharacterized protein</fullName>
    </submittedName>
</protein>
<dbReference type="Proteomes" id="UP000037046">
    <property type="component" value="Unassembled WGS sequence"/>
</dbReference>
<keyword evidence="2" id="KW-1185">Reference proteome</keyword>
<name>A0A0L6CTQ3_9RHOB</name>
<dbReference type="EMBL" id="LGVV01000032">
    <property type="protein sequence ID" value="KNX41050.1"/>
    <property type="molecule type" value="Genomic_DNA"/>
</dbReference>